<keyword evidence="2" id="KW-1185">Reference proteome</keyword>
<dbReference type="Proteomes" id="UP000789702">
    <property type="component" value="Unassembled WGS sequence"/>
</dbReference>
<evidence type="ECO:0000313" key="2">
    <source>
        <dbReference type="Proteomes" id="UP000789702"/>
    </source>
</evidence>
<name>A0ACA9LMR4_9GLOM</name>
<proteinExistence type="predicted"/>
<organism evidence="1 2">
    <name type="scientific">Dentiscutata heterogama</name>
    <dbReference type="NCBI Taxonomy" id="1316150"/>
    <lineage>
        <taxon>Eukaryota</taxon>
        <taxon>Fungi</taxon>
        <taxon>Fungi incertae sedis</taxon>
        <taxon>Mucoromycota</taxon>
        <taxon>Glomeromycotina</taxon>
        <taxon>Glomeromycetes</taxon>
        <taxon>Diversisporales</taxon>
        <taxon>Gigasporaceae</taxon>
        <taxon>Dentiscutata</taxon>
    </lineage>
</organism>
<comment type="caution">
    <text evidence="1">The sequence shown here is derived from an EMBL/GenBank/DDBJ whole genome shotgun (WGS) entry which is preliminary data.</text>
</comment>
<sequence>KPQANNPDIDSITVAMKVLTINSMKQKTSNASRLDVIETKMKEITRIVKQLVDKQTIVGCSNDRNQNFTRDSKYQRQSSNNQRCFNCQQEGHISCNCPNRIAQNCPEQRDVINENRNTNICYFEIINISLNLGIECLKVEMAKGEPIFNVR</sequence>
<evidence type="ECO:0000313" key="1">
    <source>
        <dbReference type="EMBL" id="CAG8538143.1"/>
    </source>
</evidence>
<accession>A0ACA9LMR4</accession>
<reference evidence="1" key="1">
    <citation type="submission" date="2021-06" db="EMBL/GenBank/DDBJ databases">
        <authorList>
            <person name="Kallberg Y."/>
            <person name="Tangrot J."/>
            <person name="Rosling A."/>
        </authorList>
    </citation>
    <scope>NUCLEOTIDE SEQUENCE</scope>
    <source>
        <strain evidence="1">IL203A</strain>
    </source>
</reference>
<gene>
    <name evidence="1" type="ORF">DHETER_LOCUS4680</name>
</gene>
<protein>
    <submittedName>
        <fullName evidence="1">6690_t:CDS:1</fullName>
    </submittedName>
</protein>
<dbReference type="EMBL" id="CAJVPU010004794">
    <property type="protein sequence ID" value="CAG8538143.1"/>
    <property type="molecule type" value="Genomic_DNA"/>
</dbReference>
<feature type="non-terminal residue" evidence="1">
    <location>
        <position position="1"/>
    </location>
</feature>